<evidence type="ECO:0000313" key="2">
    <source>
        <dbReference type="EMBL" id="GII95963.1"/>
    </source>
</evidence>
<dbReference type="EMBL" id="BOOW01000041">
    <property type="protein sequence ID" value="GII95963.1"/>
    <property type="molecule type" value="Genomic_DNA"/>
</dbReference>
<sequence length="100" mass="10504">MPHPVITTAASSVSRELVVARRTPCRVRAPGRRRAGVPAPGEGPARPRVLPDAARPRVLPDLTALSGAFQAATIEKPLTALPPAEAARRTGPRPPDWGPP</sequence>
<protein>
    <submittedName>
        <fullName evidence="2">Uncharacterized protein</fullName>
    </submittedName>
</protein>
<evidence type="ECO:0000256" key="1">
    <source>
        <dbReference type="SAM" id="MobiDB-lite"/>
    </source>
</evidence>
<keyword evidence="3" id="KW-1185">Reference proteome</keyword>
<feature type="region of interest" description="Disordered" evidence="1">
    <location>
        <begin position="29"/>
        <end position="50"/>
    </location>
</feature>
<organism evidence="2 3">
    <name type="scientific">Sinosporangium siamense</name>
    <dbReference type="NCBI Taxonomy" id="1367973"/>
    <lineage>
        <taxon>Bacteria</taxon>
        <taxon>Bacillati</taxon>
        <taxon>Actinomycetota</taxon>
        <taxon>Actinomycetes</taxon>
        <taxon>Streptosporangiales</taxon>
        <taxon>Streptosporangiaceae</taxon>
        <taxon>Sinosporangium</taxon>
    </lineage>
</organism>
<proteinExistence type="predicted"/>
<name>A0A919RLV7_9ACTN</name>
<comment type="caution">
    <text evidence="2">The sequence shown here is derived from an EMBL/GenBank/DDBJ whole genome shotgun (WGS) entry which is preliminary data.</text>
</comment>
<evidence type="ECO:0000313" key="3">
    <source>
        <dbReference type="Proteomes" id="UP000606172"/>
    </source>
</evidence>
<dbReference type="AlphaFoldDB" id="A0A919RLV7"/>
<feature type="region of interest" description="Disordered" evidence="1">
    <location>
        <begin position="75"/>
        <end position="100"/>
    </location>
</feature>
<feature type="compositionally biased region" description="Low complexity" evidence="1">
    <location>
        <begin position="36"/>
        <end position="48"/>
    </location>
</feature>
<reference evidence="2" key="1">
    <citation type="submission" date="2021-01" db="EMBL/GenBank/DDBJ databases">
        <title>Whole genome shotgun sequence of Sinosporangium siamense NBRC 109515.</title>
        <authorList>
            <person name="Komaki H."/>
            <person name="Tamura T."/>
        </authorList>
    </citation>
    <scope>NUCLEOTIDE SEQUENCE</scope>
    <source>
        <strain evidence="2">NBRC 109515</strain>
    </source>
</reference>
<gene>
    <name evidence="2" type="ORF">Ssi02_61940</name>
</gene>
<dbReference type="Proteomes" id="UP000606172">
    <property type="component" value="Unassembled WGS sequence"/>
</dbReference>
<accession>A0A919RLV7</accession>